<feature type="transmembrane region" description="Helical" evidence="1">
    <location>
        <begin position="21"/>
        <end position="39"/>
    </location>
</feature>
<evidence type="ECO:0000313" key="3">
    <source>
        <dbReference type="Proteomes" id="UP000271624"/>
    </source>
</evidence>
<accession>A0A3S1APR1</accession>
<gene>
    <name evidence="2" type="ORF">DSM106972_027170</name>
</gene>
<dbReference type="Proteomes" id="UP000271624">
    <property type="component" value="Unassembled WGS sequence"/>
</dbReference>
<keyword evidence="3" id="KW-1185">Reference proteome</keyword>
<organism evidence="2 3">
    <name type="scientific">Dulcicalothrix desertica PCC 7102</name>
    <dbReference type="NCBI Taxonomy" id="232991"/>
    <lineage>
        <taxon>Bacteria</taxon>
        <taxon>Bacillati</taxon>
        <taxon>Cyanobacteriota</taxon>
        <taxon>Cyanophyceae</taxon>
        <taxon>Nostocales</taxon>
        <taxon>Calotrichaceae</taxon>
        <taxon>Dulcicalothrix</taxon>
    </lineage>
</organism>
<sequence>MKNENLSLQSKKLKNWTFFSKFSVKLVFIGMVSILYLFAPISVSSASAGSGYYPVCWFRDRGNPPNQTWQWGLNDDDSYLELDGSWIKDGDKDVFLSNTSMSVVLKSCGNAQKYYNPSGDFFGSQVAYSNVFGGFYDIRWR</sequence>
<name>A0A3S1APR1_9CYAN</name>
<dbReference type="RefSeq" id="WP_127081272.1">
    <property type="nucleotide sequence ID" value="NZ_RSCL01000006.1"/>
</dbReference>
<comment type="caution">
    <text evidence="2">The sequence shown here is derived from an EMBL/GenBank/DDBJ whole genome shotgun (WGS) entry which is preliminary data.</text>
</comment>
<proteinExistence type="predicted"/>
<dbReference type="AlphaFoldDB" id="A0A3S1APR1"/>
<evidence type="ECO:0000256" key="1">
    <source>
        <dbReference type="SAM" id="Phobius"/>
    </source>
</evidence>
<reference evidence="2" key="1">
    <citation type="submission" date="2018-12" db="EMBL/GenBank/DDBJ databases">
        <authorList>
            <person name="Will S."/>
            <person name="Neumann-Schaal M."/>
            <person name="Henke P."/>
        </authorList>
    </citation>
    <scope>NUCLEOTIDE SEQUENCE</scope>
    <source>
        <strain evidence="2">PCC 7102</strain>
    </source>
</reference>
<evidence type="ECO:0000313" key="2">
    <source>
        <dbReference type="EMBL" id="RUT06460.1"/>
    </source>
</evidence>
<keyword evidence="1" id="KW-1133">Transmembrane helix</keyword>
<reference evidence="2" key="2">
    <citation type="journal article" date="2019" name="Genome Biol. Evol.">
        <title>Day and night: Metabolic profiles and evolutionary relationships of six axenic non-marine cyanobacteria.</title>
        <authorList>
            <person name="Will S.E."/>
            <person name="Henke P."/>
            <person name="Boedeker C."/>
            <person name="Huang S."/>
            <person name="Brinkmann H."/>
            <person name="Rohde M."/>
            <person name="Jarek M."/>
            <person name="Friedl T."/>
            <person name="Seufert S."/>
            <person name="Schumacher M."/>
            <person name="Overmann J."/>
            <person name="Neumann-Schaal M."/>
            <person name="Petersen J."/>
        </authorList>
    </citation>
    <scope>NUCLEOTIDE SEQUENCE [LARGE SCALE GENOMIC DNA]</scope>
    <source>
        <strain evidence="2">PCC 7102</strain>
    </source>
</reference>
<keyword evidence="1" id="KW-0472">Membrane</keyword>
<protein>
    <submittedName>
        <fullName evidence="2">Uncharacterized protein</fullName>
    </submittedName>
</protein>
<dbReference type="EMBL" id="RSCL01000006">
    <property type="protein sequence ID" value="RUT06460.1"/>
    <property type="molecule type" value="Genomic_DNA"/>
</dbReference>
<keyword evidence="1" id="KW-0812">Transmembrane</keyword>